<reference evidence="1" key="1">
    <citation type="submission" date="2019-12" db="EMBL/GenBank/DDBJ databases">
        <title>Genome sequencing and annotation of Brassica cretica.</title>
        <authorList>
            <person name="Studholme D.J."/>
            <person name="Sarris P.F."/>
        </authorList>
    </citation>
    <scope>NUCLEOTIDE SEQUENCE</scope>
    <source>
        <strain evidence="1">PFS-102/07</strain>
        <tissue evidence="1">Leaf</tissue>
    </source>
</reference>
<dbReference type="EMBL" id="QGKV02000832">
    <property type="protein sequence ID" value="KAF3542413.1"/>
    <property type="molecule type" value="Genomic_DNA"/>
</dbReference>
<dbReference type="Proteomes" id="UP000266723">
    <property type="component" value="Unassembled WGS sequence"/>
</dbReference>
<comment type="caution">
    <text evidence="1">The sequence shown here is derived from an EMBL/GenBank/DDBJ whole genome shotgun (WGS) entry which is preliminary data.</text>
</comment>
<proteinExistence type="predicted"/>
<evidence type="ECO:0000313" key="2">
    <source>
        <dbReference type="EMBL" id="KAF3542413.1"/>
    </source>
</evidence>
<dbReference type="EMBL" id="QGKY02000089">
    <property type="protein sequence ID" value="KAF2614723.1"/>
    <property type="molecule type" value="Genomic_DNA"/>
</dbReference>
<dbReference type="AlphaFoldDB" id="A0A3N6R3L6"/>
<protein>
    <submittedName>
        <fullName evidence="1">Uncharacterized protein</fullName>
    </submittedName>
</protein>
<evidence type="ECO:0000313" key="1">
    <source>
        <dbReference type="EMBL" id="KAF2614723.1"/>
    </source>
</evidence>
<evidence type="ECO:0000313" key="3">
    <source>
        <dbReference type="Proteomes" id="UP000266723"/>
    </source>
</evidence>
<organism evidence="1">
    <name type="scientific">Brassica cretica</name>
    <name type="common">Mustard</name>
    <dbReference type="NCBI Taxonomy" id="69181"/>
    <lineage>
        <taxon>Eukaryota</taxon>
        <taxon>Viridiplantae</taxon>
        <taxon>Streptophyta</taxon>
        <taxon>Embryophyta</taxon>
        <taxon>Tracheophyta</taxon>
        <taxon>Spermatophyta</taxon>
        <taxon>Magnoliopsida</taxon>
        <taxon>eudicotyledons</taxon>
        <taxon>Gunneridae</taxon>
        <taxon>Pentapetalae</taxon>
        <taxon>rosids</taxon>
        <taxon>malvids</taxon>
        <taxon>Brassicales</taxon>
        <taxon>Brassicaceae</taxon>
        <taxon>Brassiceae</taxon>
        <taxon>Brassica</taxon>
    </lineage>
</organism>
<accession>A0A3N6R3L6</accession>
<reference evidence="2 3" key="3">
    <citation type="journal article" date="2020" name="BMC Genomics">
        <title>Intraspecific diversification of the crop wild relative Brassica cretica Lam. using demographic model selection.</title>
        <authorList>
            <person name="Kioukis A."/>
            <person name="Michalopoulou V.A."/>
            <person name="Briers L."/>
            <person name="Pirintsos S."/>
            <person name="Studholme D.J."/>
            <person name="Pavlidis P."/>
            <person name="Sarris P.F."/>
        </authorList>
    </citation>
    <scope>NUCLEOTIDE SEQUENCE [LARGE SCALE GENOMIC DNA]</scope>
    <source>
        <strain evidence="3">cv. PFS-1207/04</strain>
        <strain evidence="2">PFS-1207/04</strain>
    </source>
</reference>
<sequence length="101" mass="11129">MTSMIEQASATHDKNKADGVEALLVLYKGMQHHFSTSQLVFKYKWGKLEFHGLYEAVSLPAALCESILVSEASCNLIPVEGQKRMVTLLPSALSSDEELIC</sequence>
<keyword evidence="3" id="KW-1185">Reference proteome</keyword>
<gene>
    <name evidence="2" type="ORF">DY000_02003073</name>
    <name evidence="1" type="ORF">F2Q70_00009228</name>
</gene>
<reference evidence="2" key="2">
    <citation type="submission" date="2019-12" db="EMBL/GenBank/DDBJ databases">
        <authorList>
            <person name="Studholme D.J."/>
            <person name="Sarris P."/>
        </authorList>
    </citation>
    <scope>NUCLEOTIDE SEQUENCE</scope>
    <source>
        <strain evidence="2">PFS-1207/04</strain>
        <tissue evidence="2">Leaf</tissue>
    </source>
</reference>
<name>A0A3N6R3L6_BRACR</name>